<name>A0A967C740_9PROT</name>
<accession>A0A967C740</accession>
<sequence>MSPTQRSLKHLRDQGYMAEVVERWVPRVNIRKDLFGVIDILALPEDGTPVYVQTTTGSNRAARRTKMLDCEALPRMQAKGRVLLHAWRKNTKNRWVLTEEEVRA</sequence>
<gene>
    <name evidence="1" type="ORF">HBA54_04265</name>
</gene>
<comment type="caution">
    <text evidence="1">The sequence shown here is derived from an EMBL/GenBank/DDBJ whole genome shotgun (WGS) entry which is preliminary data.</text>
</comment>
<dbReference type="Proteomes" id="UP000761264">
    <property type="component" value="Unassembled WGS sequence"/>
</dbReference>
<organism evidence="1 2">
    <name type="scientific">Pelagibius litoralis</name>
    <dbReference type="NCBI Taxonomy" id="374515"/>
    <lineage>
        <taxon>Bacteria</taxon>
        <taxon>Pseudomonadati</taxon>
        <taxon>Pseudomonadota</taxon>
        <taxon>Alphaproteobacteria</taxon>
        <taxon>Rhodospirillales</taxon>
        <taxon>Rhodovibrionaceae</taxon>
        <taxon>Pelagibius</taxon>
    </lineage>
</organism>
<dbReference type="RefSeq" id="WP_167221693.1">
    <property type="nucleotide sequence ID" value="NZ_JAAQPH010000002.1"/>
</dbReference>
<dbReference type="AlphaFoldDB" id="A0A967C740"/>
<keyword evidence="2" id="KW-1185">Reference proteome</keyword>
<evidence type="ECO:0000313" key="2">
    <source>
        <dbReference type="Proteomes" id="UP000761264"/>
    </source>
</evidence>
<proteinExistence type="predicted"/>
<dbReference type="EMBL" id="JAAQPH010000002">
    <property type="protein sequence ID" value="NIA67797.1"/>
    <property type="molecule type" value="Genomic_DNA"/>
</dbReference>
<protein>
    <submittedName>
        <fullName evidence="1">Uncharacterized protein</fullName>
    </submittedName>
</protein>
<evidence type="ECO:0000313" key="1">
    <source>
        <dbReference type="EMBL" id="NIA67797.1"/>
    </source>
</evidence>
<reference evidence="1" key="1">
    <citation type="submission" date="2020-03" db="EMBL/GenBank/DDBJ databases">
        <title>Genome of Pelagibius litoralis DSM 21314T.</title>
        <authorList>
            <person name="Wang G."/>
        </authorList>
    </citation>
    <scope>NUCLEOTIDE SEQUENCE</scope>
    <source>
        <strain evidence="1">DSM 21314</strain>
    </source>
</reference>